<reference evidence="2" key="1">
    <citation type="submission" date="2020-02" db="EMBL/GenBank/DDBJ databases">
        <authorList>
            <person name="Meier V. D."/>
        </authorList>
    </citation>
    <scope>NUCLEOTIDE SEQUENCE</scope>
    <source>
        <strain evidence="2">AVDCRST_MAG93</strain>
    </source>
</reference>
<name>A0A6J4HU63_9CHLR</name>
<dbReference type="EMBL" id="CADCTR010000338">
    <property type="protein sequence ID" value="CAA9234022.1"/>
    <property type="molecule type" value="Genomic_DNA"/>
</dbReference>
<accession>A0A6J4HU63</accession>
<protein>
    <submittedName>
        <fullName evidence="2">Uncharacterized protein</fullName>
    </submittedName>
</protein>
<feature type="compositionally biased region" description="Basic and acidic residues" evidence="1">
    <location>
        <begin position="13"/>
        <end position="25"/>
    </location>
</feature>
<sequence>MNQNGCGAGSRRAAAEGRAPGHVDDISLATLRDPDGNGSLLREALWSG</sequence>
<dbReference type="AlphaFoldDB" id="A0A6J4HU63"/>
<proteinExistence type="predicted"/>
<evidence type="ECO:0000256" key="1">
    <source>
        <dbReference type="SAM" id="MobiDB-lite"/>
    </source>
</evidence>
<feature type="region of interest" description="Disordered" evidence="1">
    <location>
        <begin position="1"/>
        <end position="48"/>
    </location>
</feature>
<organism evidence="2">
    <name type="scientific">uncultured Chloroflexia bacterium</name>
    <dbReference type="NCBI Taxonomy" id="1672391"/>
    <lineage>
        <taxon>Bacteria</taxon>
        <taxon>Bacillati</taxon>
        <taxon>Chloroflexota</taxon>
        <taxon>Chloroflexia</taxon>
        <taxon>environmental samples</taxon>
    </lineage>
</organism>
<evidence type="ECO:0000313" key="2">
    <source>
        <dbReference type="EMBL" id="CAA9234022.1"/>
    </source>
</evidence>
<gene>
    <name evidence="2" type="ORF">AVDCRST_MAG93-1014</name>
</gene>